<proteinExistence type="predicted"/>
<dbReference type="VEuPathDB" id="VectorBase:ASIC001519"/>
<organism evidence="1">
    <name type="scientific">Anopheles sinensis</name>
    <name type="common">Mosquito</name>
    <dbReference type="NCBI Taxonomy" id="74873"/>
    <lineage>
        <taxon>Eukaryota</taxon>
        <taxon>Metazoa</taxon>
        <taxon>Ecdysozoa</taxon>
        <taxon>Arthropoda</taxon>
        <taxon>Hexapoda</taxon>
        <taxon>Insecta</taxon>
        <taxon>Pterygota</taxon>
        <taxon>Neoptera</taxon>
        <taxon>Endopterygota</taxon>
        <taxon>Diptera</taxon>
        <taxon>Nematocera</taxon>
        <taxon>Culicoidea</taxon>
        <taxon>Culicidae</taxon>
        <taxon>Anophelinae</taxon>
        <taxon>Anopheles</taxon>
    </lineage>
</organism>
<reference evidence="2" key="2">
    <citation type="submission" date="2020-05" db="UniProtKB">
        <authorList>
            <consortium name="EnsemblMetazoa"/>
        </authorList>
    </citation>
    <scope>IDENTIFICATION</scope>
</reference>
<dbReference type="EMBL" id="KE524368">
    <property type="protein sequence ID" value="KFB35293.1"/>
    <property type="molecule type" value="Genomic_DNA"/>
</dbReference>
<evidence type="ECO:0000313" key="2">
    <source>
        <dbReference type="EnsemblMetazoa" id="ASIC001519-PA"/>
    </source>
</evidence>
<reference evidence="1 3" key="1">
    <citation type="journal article" date="2014" name="BMC Genomics">
        <title>Genome sequence of Anopheles sinensis provides insight into genetics basis of mosquito competence for malaria parasites.</title>
        <authorList>
            <person name="Zhou D."/>
            <person name="Zhang D."/>
            <person name="Ding G."/>
            <person name="Shi L."/>
            <person name="Hou Q."/>
            <person name="Ye Y."/>
            <person name="Xu Y."/>
            <person name="Zhou H."/>
            <person name="Xiong C."/>
            <person name="Li S."/>
            <person name="Yu J."/>
            <person name="Hong S."/>
            <person name="Yu X."/>
            <person name="Zou P."/>
            <person name="Chen C."/>
            <person name="Chang X."/>
            <person name="Wang W."/>
            <person name="Lv Y."/>
            <person name="Sun Y."/>
            <person name="Ma L."/>
            <person name="Shen B."/>
            <person name="Zhu C."/>
        </authorList>
    </citation>
    <scope>NUCLEOTIDE SEQUENCE [LARGE SCALE GENOMIC DNA]</scope>
</reference>
<dbReference type="EnsemblMetazoa" id="ASIC001519-RA">
    <property type="protein sequence ID" value="ASIC001519-PA"/>
    <property type="gene ID" value="ASIC001519"/>
</dbReference>
<name>A0A084VBE9_ANOSI</name>
<accession>A0A084VBE9</accession>
<evidence type="ECO:0000313" key="3">
    <source>
        <dbReference type="Proteomes" id="UP000030765"/>
    </source>
</evidence>
<keyword evidence="3" id="KW-1185">Reference proteome</keyword>
<gene>
    <name evidence="1" type="ORF">ZHAS_00001519</name>
</gene>
<protein>
    <submittedName>
        <fullName evidence="1 2">L-lysine 2,3-aminomutase</fullName>
    </submittedName>
</protein>
<evidence type="ECO:0000313" key="1">
    <source>
        <dbReference type="EMBL" id="KFB35293.1"/>
    </source>
</evidence>
<dbReference type="AlphaFoldDB" id="A0A084VBE9"/>
<dbReference type="Proteomes" id="UP000030765">
    <property type="component" value="Unassembled WGS sequence"/>
</dbReference>
<dbReference type="EMBL" id="ATLV01006588">
    <property type="status" value="NOT_ANNOTATED_CDS"/>
    <property type="molecule type" value="Genomic_DNA"/>
</dbReference>
<sequence>MALKCTSVDSDPFLCVCRLLKGHPPGRPSERAIVRSERRQTLRGVGLEDDDDRCLRVAAANARRKTPTLNTVAQIVMNPSLQSVTV</sequence>